<feature type="region of interest" description="Disordered" evidence="6">
    <location>
        <begin position="407"/>
        <end position="446"/>
    </location>
</feature>
<name>A0A1B9GNH4_9TREE</name>
<dbReference type="PANTHER" id="PTHR13556:SF2">
    <property type="entry name" value="TRANSCRIPTIONAL ADAPTER 3"/>
    <property type="match status" value="1"/>
</dbReference>
<dbReference type="GO" id="GO:0000124">
    <property type="term" value="C:SAGA complex"/>
    <property type="evidence" value="ECO:0007669"/>
    <property type="project" value="TreeGrafter"/>
</dbReference>
<comment type="similarity">
    <text evidence="2">Belongs to the NGG1 family.</text>
</comment>
<feature type="region of interest" description="Disordered" evidence="6">
    <location>
        <begin position="47"/>
        <end position="280"/>
    </location>
</feature>
<accession>A0A1B9GNH4</accession>
<evidence type="ECO:0000256" key="2">
    <source>
        <dbReference type="ARBA" id="ARBA00005330"/>
    </source>
</evidence>
<keyword evidence="4" id="KW-0804">Transcription</keyword>
<feature type="compositionally biased region" description="Basic and acidic residues" evidence="6">
    <location>
        <begin position="75"/>
        <end position="102"/>
    </location>
</feature>
<feature type="compositionally biased region" description="Polar residues" evidence="6">
    <location>
        <begin position="222"/>
        <end position="239"/>
    </location>
</feature>
<reference evidence="7 8" key="1">
    <citation type="submission" date="2013-07" db="EMBL/GenBank/DDBJ databases">
        <title>The Genome Sequence of Cryptococcus heveanensis BCC8398.</title>
        <authorList>
            <consortium name="The Broad Institute Genome Sequencing Platform"/>
            <person name="Cuomo C."/>
            <person name="Litvintseva A."/>
            <person name="Chen Y."/>
            <person name="Heitman J."/>
            <person name="Sun S."/>
            <person name="Springer D."/>
            <person name="Dromer F."/>
            <person name="Young S.K."/>
            <person name="Zeng Q."/>
            <person name="Gargeya S."/>
            <person name="Fitzgerald M."/>
            <person name="Abouelleil A."/>
            <person name="Alvarado L."/>
            <person name="Berlin A.M."/>
            <person name="Chapman S.B."/>
            <person name="Dewar J."/>
            <person name="Goldberg J."/>
            <person name="Griggs A."/>
            <person name="Gujja S."/>
            <person name="Hansen M."/>
            <person name="Howarth C."/>
            <person name="Imamovic A."/>
            <person name="Larimer J."/>
            <person name="McCowan C."/>
            <person name="Murphy C."/>
            <person name="Pearson M."/>
            <person name="Priest M."/>
            <person name="Roberts A."/>
            <person name="Saif S."/>
            <person name="Shea T."/>
            <person name="Sykes S."/>
            <person name="Wortman J."/>
            <person name="Nusbaum C."/>
            <person name="Birren B."/>
        </authorList>
    </citation>
    <scope>NUCLEOTIDE SEQUENCE [LARGE SCALE GENOMIC DNA]</scope>
    <source>
        <strain evidence="7 8">BCC8398</strain>
    </source>
</reference>
<keyword evidence="8" id="KW-1185">Reference proteome</keyword>
<feature type="compositionally biased region" description="Low complexity" evidence="6">
    <location>
        <begin position="127"/>
        <end position="139"/>
    </location>
</feature>
<dbReference type="GO" id="GO:0005634">
    <property type="term" value="C:nucleus"/>
    <property type="evidence" value="ECO:0007669"/>
    <property type="project" value="UniProtKB-SubCell"/>
</dbReference>
<keyword evidence="5" id="KW-0539">Nucleus</keyword>
<protein>
    <recommendedName>
        <fullName evidence="9">Transcriptional adapter 3</fullName>
    </recommendedName>
</protein>
<reference evidence="8" key="2">
    <citation type="submission" date="2013-12" db="EMBL/GenBank/DDBJ databases">
        <title>Evolution of pathogenesis and genome organization in the Tremellales.</title>
        <authorList>
            <person name="Cuomo C."/>
            <person name="Litvintseva A."/>
            <person name="Heitman J."/>
            <person name="Chen Y."/>
            <person name="Sun S."/>
            <person name="Springer D."/>
            <person name="Dromer F."/>
            <person name="Young S."/>
            <person name="Zeng Q."/>
            <person name="Chapman S."/>
            <person name="Gujja S."/>
            <person name="Saif S."/>
            <person name="Birren B."/>
        </authorList>
    </citation>
    <scope>NUCLEOTIDE SEQUENCE [LARGE SCALE GENOMIC DNA]</scope>
    <source>
        <strain evidence="8">BCC8398</strain>
    </source>
</reference>
<gene>
    <name evidence="7" type="ORF">I316_05748</name>
</gene>
<evidence type="ECO:0008006" key="9">
    <source>
        <dbReference type="Google" id="ProtNLM"/>
    </source>
</evidence>
<evidence type="ECO:0000256" key="5">
    <source>
        <dbReference type="ARBA" id="ARBA00023242"/>
    </source>
</evidence>
<dbReference type="Pfam" id="PF10198">
    <property type="entry name" value="Ada3"/>
    <property type="match status" value="1"/>
</dbReference>
<dbReference type="GO" id="GO:0003713">
    <property type="term" value="F:transcription coactivator activity"/>
    <property type="evidence" value="ECO:0007669"/>
    <property type="project" value="TreeGrafter"/>
</dbReference>
<keyword evidence="3" id="KW-0805">Transcription regulation</keyword>
<dbReference type="OrthoDB" id="1232at2759"/>
<sequence>MPSRPASYPSSVLSLIQSTSYGSIPSLTNLEDIHATLSEHAAFLGSRLPESSSSSAAVGKGHDKKKRKDRDDDDRERAALEANERAGARLEALERARVEHQRNGPHGKARTGTGSPSGVKIKRERLSISPAPSNASSASFRPNHPHGTPITYGGQMKKKKKRVLDSDDEAQSQSRDRSMTLNSPPSQIGYPSHPGHAHPHQSSTSGLKLKLSHTHPQFKGSRPTTDLSPTPSASTSNMIDFSLPPPPVRPLIPARPGVQKPMKPGPKKQSEVDEDYSNAKAPSQIAFPTFWSGVEPYLKDVKEDDLAMLGFKADAPESYEVPTRGRHYTEVWDEEDGNPPGTTPRFPIPALRQEQLLEQQPNGAPPPVPHFVPVNELQETTLIEEQRGLGSLTERVVAAFVGRFGFGHNHGGDKKDSSDQDKESKDASASASAPNLESEMEDREPAKVDVAELEERMKKELKGVMLLGEHEEFDPRNREDDEVTSSLRQCQRLLSQQTAINDARKNRLAEIAKQRLAYTEYTSALEGIEKSIEAAWAKRIKKYGTTPKKSNSNHGNSQANGSGRPPVPETMKKLVDIRKHWIEVVGAKMKERPRGEMVGIPAKSIYEGIGGDDEEKDEKSVEDEVDLIGEEIEVDMGQ</sequence>
<dbReference type="GO" id="GO:0006357">
    <property type="term" value="P:regulation of transcription by RNA polymerase II"/>
    <property type="evidence" value="ECO:0007669"/>
    <property type="project" value="TreeGrafter"/>
</dbReference>
<dbReference type="STRING" id="1296120.A0A1B9GNH4"/>
<dbReference type="Proteomes" id="UP000092666">
    <property type="component" value="Unassembled WGS sequence"/>
</dbReference>
<proteinExistence type="inferred from homology"/>
<evidence type="ECO:0000256" key="1">
    <source>
        <dbReference type="ARBA" id="ARBA00004123"/>
    </source>
</evidence>
<feature type="compositionally biased region" description="Polar residues" evidence="6">
    <location>
        <begin position="547"/>
        <end position="561"/>
    </location>
</feature>
<evidence type="ECO:0000313" key="7">
    <source>
        <dbReference type="EMBL" id="OCF32568.1"/>
    </source>
</evidence>
<evidence type="ECO:0000256" key="3">
    <source>
        <dbReference type="ARBA" id="ARBA00023015"/>
    </source>
</evidence>
<feature type="compositionally biased region" description="Basic and acidic residues" evidence="6">
    <location>
        <begin position="410"/>
        <end position="426"/>
    </location>
</feature>
<dbReference type="EMBL" id="KI669507">
    <property type="protein sequence ID" value="OCF32568.1"/>
    <property type="molecule type" value="Genomic_DNA"/>
</dbReference>
<dbReference type="PANTHER" id="PTHR13556">
    <property type="entry name" value="TRANSCRIPTIONAL ADAPTER 3-RELATED"/>
    <property type="match status" value="1"/>
</dbReference>
<dbReference type="AlphaFoldDB" id="A0A1B9GNH4"/>
<feature type="region of interest" description="Disordered" evidence="6">
    <location>
        <begin position="544"/>
        <end position="569"/>
    </location>
</feature>
<evidence type="ECO:0000256" key="4">
    <source>
        <dbReference type="ARBA" id="ARBA00023163"/>
    </source>
</evidence>
<dbReference type="InterPro" id="IPR019340">
    <property type="entry name" value="Histone_AcTrfase_su3"/>
</dbReference>
<evidence type="ECO:0000313" key="8">
    <source>
        <dbReference type="Proteomes" id="UP000092666"/>
    </source>
</evidence>
<comment type="subcellular location">
    <subcellularLocation>
        <location evidence="1">Nucleus</location>
    </subcellularLocation>
</comment>
<evidence type="ECO:0000256" key="6">
    <source>
        <dbReference type="SAM" id="MobiDB-lite"/>
    </source>
</evidence>
<organism evidence="7 8">
    <name type="scientific">Kwoniella heveanensis BCC8398</name>
    <dbReference type="NCBI Taxonomy" id="1296120"/>
    <lineage>
        <taxon>Eukaryota</taxon>
        <taxon>Fungi</taxon>
        <taxon>Dikarya</taxon>
        <taxon>Basidiomycota</taxon>
        <taxon>Agaricomycotina</taxon>
        <taxon>Tremellomycetes</taxon>
        <taxon>Tremellales</taxon>
        <taxon>Cryptococcaceae</taxon>
        <taxon>Kwoniella</taxon>
    </lineage>
</organism>